<dbReference type="SUPFAM" id="SSF56436">
    <property type="entry name" value="C-type lectin-like"/>
    <property type="match status" value="1"/>
</dbReference>
<dbReference type="EMBL" id="MHRQ01000016">
    <property type="protein sequence ID" value="OHA26748.1"/>
    <property type="molecule type" value="Genomic_DNA"/>
</dbReference>
<dbReference type="InterPro" id="IPR051043">
    <property type="entry name" value="Sulfatase_Mod_Factor_Kinase"/>
</dbReference>
<accession>A0A1G2MSA4</accession>
<keyword evidence="1" id="KW-0732">Signal</keyword>
<dbReference type="Pfam" id="PF03781">
    <property type="entry name" value="FGE-sulfatase"/>
    <property type="match status" value="1"/>
</dbReference>
<dbReference type="PANTHER" id="PTHR23150">
    <property type="entry name" value="SULFATASE MODIFYING FACTOR 1, 2"/>
    <property type="match status" value="1"/>
</dbReference>
<dbReference type="STRING" id="1802312.A3C06_01210"/>
<dbReference type="PANTHER" id="PTHR23150:SF19">
    <property type="entry name" value="FORMYLGLYCINE-GENERATING ENZYME"/>
    <property type="match status" value="1"/>
</dbReference>
<dbReference type="Gene3D" id="3.90.1580.10">
    <property type="entry name" value="paralog of FGE (formylglycine-generating enzyme)"/>
    <property type="match status" value="1"/>
</dbReference>
<evidence type="ECO:0000256" key="1">
    <source>
        <dbReference type="SAM" id="SignalP"/>
    </source>
</evidence>
<sequence length="282" mass="32065">MNTKLTIQLALLLAVVLAEAKQTNAQTPPNMALIPPGTFTMGDTFNEGSTEELPMHTVYTSAFYMDKYEVTKALWDEVYQWATNHGYSFDNIGSWYNGVNYGKGPDHPVLAVNWFDCIKWCNARSEKEARVPAYYTGATQTTVYRSGRVAVQNDWVKWNANGYRLPTEAEWEKAARGGVSQHRFPWSDADIITHSRANYNSDTLNAYDISPTRDFHPTFAVGGYAYTSPSGYFAPNGYALYDMAGNVWEWCWDRYSSTYYTLNYETPLPSTFPHTKNTHSFL</sequence>
<feature type="chain" id="PRO_5009583711" description="Sulfatase-modifying factor enzyme-like domain-containing protein" evidence="1">
    <location>
        <begin position="21"/>
        <end position="282"/>
    </location>
</feature>
<dbReference type="Proteomes" id="UP000177565">
    <property type="component" value="Unassembled WGS sequence"/>
</dbReference>
<proteinExistence type="predicted"/>
<feature type="domain" description="Sulfatase-modifying factor enzyme-like" evidence="2">
    <location>
        <begin position="29"/>
        <end position="267"/>
    </location>
</feature>
<name>A0A1G2MSA4_9BACT</name>
<feature type="signal peptide" evidence="1">
    <location>
        <begin position="1"/>
        <end position="20"/>
    </location>
</feature>
<organism evidence="3 4">
    <name type="scientific">Candidatus Taylorbacteria bacterium RIFCSPHIGHO2_02_FULL_46_13</name>
    <dbReference type="NCBI Taxonomy" id="1802312"/>
    <lineage>
        <taxon>Bacteria</taxon>
        <taxon>Candidatus Tayloriibacteriota</taxon>
    </lineage>
</organism>
<dbReference type="InterPro" id="IPR042095">
    <property type="entry name" value="SUMF_sf"/>
</dbReference>
<dbReference type="InterPro" id="IPR005532">
    <property type="entry name" value="SUMF_dom"/>
</dbReference>
<dbReference type="GO" id="GO:0120147">
    <property type="term" value="F:formylglycine-generating oxidase activity"/>
    <property type="evidence" value="ECO:0007669"/>
    <property type="project" value="TreeGrafter"/>
</dbReference>
<reference evidence="3 4" key="1">
    <citation type="journal article" date="2016" name="Nat. Commun.">
        <title>Thousands of microbial genomes shed light on interconnected biogeochemical processes in an aquifer system.</title>
        <authorList>
            <person name="Anantharaman K."/>
            <person name="Brown C.T."/>
            <person name="Hug L.A."/>
            <person name="Sharon I."/>
            <person name="Castelle C.J."/>
            <person name="Probst A.J."/>
            <person name="Thomas B.C."/>
            <person name="Singh A."/>
            <person name="Wilkins M.J."/>
            <person name="Karaoz U."/>
            <person name="Brodie E.L."/>
            <person name="Williams K.H."/>
            <person name="Hubbard S.S."/>
            <person name="Banfield J.F."/>
        </authorList>
    </citation>
    <scope>NUCLEOTIDE SEQUENCE [LARGE SCALE GENOMIC DNA]</scope>
</reference>
<dbReference type="AlphaFoldDB" id="A0A1G2MSA4"/>
<protein>
    <recommendedName>
        <fullName evidence="2">Sulfatase-modifying factor enzyme-like domain-containing protein</fullName>
    </recommendedName>
</protein>
<evidence type="ECO:0000259" key="2">
    <source>
        <dbReference type="Pfam" id="PF03781"/>
    </source>
</evidence>
<evidence type="ECO:0000313" key="3">
    <source>
        <dbReference type="EMBL" id="OHA26748.1"/>
    </source>
</evidence>
<dbReference type="InterPro" id="IPR016187">
    <property type="entry name" value="CTDL_fold"/>
</dbReference>
<evidence type="ECO:0000313" key="4">
    <source>
        <dbReference type="Proteomes" id="UP000177565"/>
    </source>
</evidence>
<comment type="caution">
    <text evidence="3">The sequence shown here is derived from an EMBL/GenBank/DDBJ whole genome shotgun (WGS) entry which is preliminary data.</text>
</comment>
<gene>
    <name evidence="3" type="ORF">A3C06_01210</name>
</gene>